<feature type="region of interest" description="Disordered" evidence="1">
    <location>
        <begin position="404"/>
        <end position="461"/>
    </location>
</feature>
<dbReference type="AlphaFoldDB" id="J3LAX5"/>
<dbReference type="SUPFAM" id="SSF48264">
    <property type="entry name" value="Cytochrome P450"/>
    <property type="match status" value="1"/>
</dbReference>
<dbReference type="eggNOG" id="ENOG502QQNS">
    <property type="taxonomic scope" value="Eukaryota"/>
</dbReference>
<dbReference type="PANTHER" id="PTHR33223">
    <property type="entry name" value="CCHC-TYPE DOMAIN-CONTAINING PROTEIN"/>
    <property type="match status" value="1"/>
</dbReference>
<dbReference type="EnsemblPlants" id="OB02G17920.1">
    <property type="protein sequence ID" value="OB02G17920.1"/>
    <property type="gene ID" value="OB02G17920"/>
</dbReference>
<feature type="region of interest" description="Disordered" evidence="1">
    <location>
        <begin position="327"/>
        <end position="356"/>
    </location>
</feature>
<dbReference type="HOGENOM" id="CLU_424171_0_0_1"/>
<dbReference type="InterPro" id="IPR036396">
    <property type="entry name" value="Cyt_P450_sf"/>
</dbReference>
<dbReference type="Gene3D" id="1.10.630.10">
    <property type="entry name" value="Cytochrome P450"/>
    <property type="match status" value="1"/>
</dbReference>
<dbReference type="STRING" id="4533.J3LAX5"/>
<feature type="region of interest" description="Disordered" evidence="1">
    <location>
        <begin position="1"/>
        <end position="27"/>
    </location>
</feature>
<dbReference type="GO" id="GO:0004497">
    <property type="term" value="F:monooxygenase activity"/>
    <property type="evidence" value="ECO:0007669"/>
    <property type="project" value="InterPro"/>
</dbReference>
<reference evidence="2" key="1">
    <citation type="submission" date="2013-04" db="UniProtKB">
        <authorList>
            <consortium name="EnsemblPlants"/>
        </authorList>
    </citation>
    <scope>IDENTIFICATION</scope>
</reference>
<feature type="compositionally biased region" description="Basic and acidic residues" evidence="1">
    <location>
        <begin position="405"/>
        <end position="441"/>
    </location>
</feature>
<dbReference type="GO" id="GO:0016705">
    <property type="term" value="F:oxidoreductase activity, acting on paired donors, with incorporation or reduction of molecular oxygen"/>
    <property type="evidence" value="ECO:0007669"/>
    <property type="project" value="InterPro"/>
</dbReference>
<sequence>MAPPRANTGRDDGSEALVGDRSKLSPSGLPVREIPGGYGVPFLSPLRDRLDYYYFQGAEEFFRSRVARHGGATVLRVNMPPGPFLAGDSRVVALLDARSFRVLLDDSSVDKADTLDGTFMPSLALFGGHRPLAFLDAGEPRHAEIKRVVMGLAAARMHHVPPAFRAAFAAMFDAVDASLDASSGTVEFNKLNMKYMLDFTCVALFGGTPPSKAMGNGAVTKAVKWLIFQLHPLASKIVKPWMLEDILLHTFRLPPFLVRGEYAELTAYFADAAAAVLDDAAKNQPGIPRDELLHNLVFVAIFNAYGGFKIFLPHLVNSSESGDKVCRFEPDKEAPDQTQIQSRSHDTEMSSPKSTDLKVEREAILMEVEVNPKSVPAALVNASNTSSSMGSFVPPREIFVIAHPPSDDTEKRTQEEEVARLSEERQLQDEREHQKQEEINRRRAMGLPTQNTRVTSQKGNAASTTLSADWINKAKTLKPRRSVSTSKIASTSTERSNANVKPIESTGIKKYDGSTDPKAKLTVYTMAIRAAGGDTKTIANYLPVALDDSATHWLSGLPKWSIDSWAELRDRFIANLQDIKDDVVIAAFRKGVKDEPFIVEFTRKEPTTAKDLFDMANSYAASAAASHPNWHADSDNMNQENQMYCS</sequence>
<feature type="region of interest" description="Disordered" evidence="1">
    <location>
        <begin position="481"/>
        <end position="500"/>
    </location>
</feature>
<dbReference type="Gramene" id="OB02G17920.1">
    <property type="protein sequence ID" value="OB02G17920.1"/>
    <property type="gene ID" value="OB02G17920"/>
</dbReference>
<keyword evidence="3" id="KW-1185">Reference proteome</keyword>
<evidence type="ECO:0000313" key="3">
    <source>
        <dbReference type="Proteomes" id="UP000006038"/>
    </source>
</evidence>
<dbReference type="GO" id="GO:0020037">
    <property type="term" value="F:heme binding"/>
    <property type="evidence" value="ECO:0007669"/>
    <property type="project" value="InterPro"/>
</dbReference>
<accession>J3LAX5</accession>
<dbReference type="Proteomes" id="UP000006038">
    <property type="component" value="Unassembled WGS sequence"/>
</dbReference>
<dbReference type="PANTHER" id="PTHR33223:SF8">
    <property type="entry name" value="OS04G0172440 PROTEIN"/>
    <property type="match status" value="1"/>
</dbReference>
<feature type="compositionally biased region" description="Polar residues" evidence="1">
    <location>
        <begin position="482"/>
        <end position="499"/>
    </location>
</feature>
<protein>
    <recommendedName>
        <fullName evidence="4">Retrotransposon gag domain-containing protein</fullName>
    </recommendedName>
</protein>
<name>J3LAX5_ORYBR</name>
<feature type="compositionally biased region" description="Polar residues" evidence="1">
    <location>
        <begin position="448"/>
        <end position="461"/>
    </location>
</feature>
<evidence type="ECO:0000313" key="2">
    <source>
        <dbReference type="EnsemblPlants" id="OB02G17920.1"/>
    </source>
</evidence>
<proteinExistence type="predicted"/>
<feature type="compositionally biased region" description="Basic and acidic residues" evidence="1">
    <location>
        <begin position="8"/>
        <end position="23"/>
    </location>
</feature>
<organism evidence="2">
    <name type="scientific">Oryza brachyantha</name>
    <name type="common">malo sina</name>
    <dbReference type="NCBI Taxonomy" id="4533"/>
    <lineage>
        <taxon>Eukaryota</taxon>
        <taxon>Viridiplantae</taxon>
        <taxon>Streptophyta</taxon>
        <taxon>Embryophyta</taxon>
        <taxon>Tracheophyta</taxon>
        <taxon>Spermatophyta</taxon>
        <taxon>Magnoliopsida</taxon>
        <taxon>Liliopsida</taxon>
        <taxon>Poales</taxon>
        <taxon>Poaceae</taxon>
        <taxon>BOP clade</taxon>
        <taxon>Oryzoideae</taxon>
        <taxon>Oryzeae</taxon>
        <taxon>Oryzinae</taxon>
        <taxon>Oryza</taxon>
    </lineage>
</organism>
<evidence type="ECO:0000256" key="1">
    <source>
        <dbReference type="SAM" id="MobiDB-lite"/>
    </source>
</evidence>
<dbReference type="GO" id="GO:0005506">
    <property type="term" value="F:iron ion binding"/>
    <property type="evidence" value="ECO:0007669"/>
    <property type="project" value="InterPro"/>
</dbReference>
<evidence type="ECO:0008006" key="4">
    <source>
        <dbReference type="Google" id="ProtNLM"/>
    </source>
</evidence>